<name>A0A0B7JNF0_BIOOC</name>
<feature type="domain" description="Non-haem dioxygenase N-terminal" evidence="3">
    <location>
        <begin position="28"/>
        <end position="127"/>
    </location>
</feature>
<dbReference type="SUPFAM" id="SSF51197">
    <property type="entry name" value="Clavaminate synthase-like"/>
    <property type="match status" value="1"/>
</dbReference>
<gene>
    <name evidence="4" type="ORF">BN869_000000817_1</name>
</gene>
<evidence type="ECO:0000256" key="1">
    <source>
        <dbReference type="ARBA" id="ARBA00008056"/>
    </source>
</evidence>
<sequence>MPSAVPVIQPYTHVPETKEKLDWASLTTIDLSKYGTSEGNTELSETLIQAIKTKGFFYVTNFGISQDDVDQQFALGQAFYNLPLEQRLQYTADLDAGNYTGYRPAGRRRLNGGLPEKTEMWNMSTEDGQVRQPLPYPLDGYRNEIEQFSKMHPQADQIVNSLTSFIQNLHDKILDPLNHLIALALGVPEDTFQNFHKWNLSDESHLRYMRYSKFTPEEVHSLKDNLWIHGHTDLGSWTLLFRQPVAGLQIRDPASNEWKWAKPLNASLTVNTGDALSYLTGGYIKSTVHRVKVPPKDQRDVDRLGLMYFSRPRNDLPLKTIESPVLQEARAKNDFELGGHNIPTMEEFTKLKQKWNQRPGLSEDQVEGKEILPGVIQKRLV</sequence>
<evidence type="ECO:0000259" key="2">
    <source>
        <dbReference type="Pfam" id="PF03171"/>
    </source>
</evidence>
<dbReference type="Pfam" id="PF03171">
    <property type="entry name" value="2OG-FeII_Oxy"/>
    <property type="match status" value="1"/>
</dbReference>
<feature type="domain" description="Isopenicillin N synthase-like Fe(2+) 2OG dioxygenase" evidence="2">
    <location>
        <begin position="220"/>
        <end position="311"/>
    </location>
</feature>
<protein>
    <recommendedName>
        <fullName evidence="5">Fe2OG dioxygenase domain-containing protein</fullName>
    </recommendedName>
</protein>
<reference evidence="4" key="1">
    <citation type="submission" date="2015-01" db="EMBL/GenBank/DDBJ databases">
        <authorList>
            <person name="Durling Mikael"/>
        </authorList>
    </citation>
    <scope>NUCLEOTIDE SEQUENCE</scope>
</reference>
<accession>A0A0B7JNF0</accession>
<dbReference type="Pfam" id="PF14226">
    <property type="entry name" value="DIOX_N"/>
    <property type="match status" value="1"/>
</dbReference>
<dbReference type="InterPro" id="IPR044861">
    <property type="entry name" value="IPNS-like_FE2OG_OXY"/>
</dbReference>
<evidence type="ECO:0000259" key="3">
    <source>
        <dbReference type="Pfam" id="PF14226"/>
    </source>
</evidence>
<dbReference type="PANTHER" id="PTHR47990">
    <property type="entry name" value="2-OXOGLUTARATE (2OG) AND FE(II)-DEPENDENT OXYGENASE SUPERFAMILY PROTEIN-RELATED"/>
    <property type="match status" value="1"/>
</dbReference>
<dbReference type="Gene3D" id="2.60.120.330">
    <property type="entry name" value="B-lactam Antibiotic, Isopenicillin N Synthase, Chain"/>
    <property type="match status" value="1"/>
</dbReference>
<evidence type="ECO:0008006" key="5">
    <source>
        <dbReference type="Google" id="ProtNLM"/>
    </source>
</evidence>
<comment type="similarity">
    <text evidence="1">Belongs to the iron/ascorbate-dependent oxidoreductase family.</text>
</comment>
<dbReference type="AlphaFoldDB" id="A0A0B7JNF0"/>
<dbReference type="InterPro" id="IPR026992">
    <property type="entry name" value="DIOX_N"/>
</dbReference>
<evidence type="ECO:0000313" key="4">
    <source>
        <dbReference type="EMBL" id="CEO44762.1"/>
    </source>
</evidence>
<proteinExistence type="inferred from homology"/>
<dbReference type="EMBL" id="CDPU01000001">
    <property type="protein sequence ID" value="CEO44762.1"/>
    <property type="molecule type" value="Genomic_DNA"/>
</dbReference>
<dbReference type="InterPro" id="IPR050231">
    <property type="entry name" value="Iron_ascorbate_oxido_reductase"/>
</dbReference>
<organism evidence="4">
    <name type="scientific">Bionectria ochroleuca</name>
    <name type="common">Gliocladium roseum</name>
    <dbReference type="NCBI Taxonomy" id="29856"/>
    <lineage>
        <taxon>Eukaryota</taxon>
        <taxon>Fungi</taxon>
        <taxon>Dikarya</taxon>
        <taxon>Ascomycota</taxon>
        <taxon>Pezizomycotina</taxon>
        <taxon>Sordariomycetes</taxon>
        <taxon>Hypocreomycetidae</taxon>
        <taxon>Hypocreales</taxon>
        <taxon>Bionectriaceae</taxon>
        <taxon>Clonostachys</taxon>
    </lineage>
</organism>
<dbReference type="PRINTS" id="PR00682">
    <property type="entry name" value="IPNSYNTHASE"/>
</dbReference>
<dbReference type="InterPro" id="IPR027443">
    <property type="entry name" value="IPNS-like_sf"/>
</dbReference>